<feature type="active site" description="Proton acceptor" evidence="4">
    <location>
        <position position="249"/>
    </location>
</feature>
<evidence type="ECO:0000313" key="8">
    <source>
        <dbReference type="Proteomes" id="UP000184452"/>
    </source>
</evidence>
<dbReference type="GO" id="GO:0032259">
    <property type="term" value="P:methylation"/>
    <property type="evidence" value="ECO:0007669"/>
    <property type="project" value="UniProtKB-KW"/>
</dbReference>
<evidence type="ECO:0000256" key="2">
    <source>
        <dbReference type="ARBA" id="ARBA00022679"/>
    </source>
</evidence>
<evidence type="ECO:0000256" key="1">
    <source>
        <dbReference type="ARBA" id="ARBA00022603"/>
    </source>
</evidence>
<dbReference type="InterPro" id="IPR012967">
    <property type="entry name" value="COMT_dimerisation"/>
</dbReference>
<sequence>MADANEETRAHLALGRMLYGGMVAHLIGGAVRLGLPDALGEGEATAAELARALDARADTLERLLRALAAVDLVAEPGRGRYALTPAGRLLRTGHPGSMAAIARFYTDALLLDSWRGLPQSVRDGSVAFERAHGETFFEHLDGRPEEAEMFHGAMADGTRGTARVLPGAYDFAPFSTVVDVGGGDGTLVAAVLAAHPRLRGVLFDAPGGAGRAPAVLERAGVADRCSVVSGDFFRSVPAGDVLLLKSIIHDWDDERAGAILSRCREAVSDGGRVLLVEPMLPDGPGADGPPVPFLSDLNMMVNTGGRERTRADFEALCSRAGFTLASVRILAPPSGYALLEAAPA</sequence>
<dbReference type="SUPFAM" id="SSF46785">
    <property type="entry name" value="Winged helix' DNA-binding domain"/>
    <property type="match status" value="1"/>
</dbReference>
<dbReference type="InterPro" id="IPR036388">
    <property type="entry name" value="WH-like_DNA-bd_sf"/>
</dbReference>
<reference evidence="7 8" key="1">
    <citation type="submission" date="2016-11" db="EMBL/GenBank/DDBJ databases">
        <authorList>
            <person name="Jaros S."/>
            <person name="Januszkiewicz K."/>
            <person name="Wedrychowicz H."/>
        </authorList>
    </citation>
    <scope>NUCLEOTIDE SEQUENCE [LARGE SCALE GENOMIC DNA]</scope>
    <source>
        <strain evidence="7 8">CGMCC 4.5723</strain>
    </source>
</reference>
<dbReference type="InterPro" id="IPR036390">
    <property type="entry name" value="WH_DNA-bd_sf"/>
</dbReference>
<dbReference type="InterPro" id="IPR016461">
    <property type="entry name" value="COMT-like"/>
</dbReference>
<dbReference type="GO" id="GO:0008171">
    <property type="term" value="F:O-methyltransferase activity"/>
    <property type="evidence" value="ECO:0007669"/>
    <property type="project" value="InterPro"/>
</dbReference>
<evidence type="ECO:0000256" key="3">
    <source>
        <dbReference type="ARBA" id="ARBA00022691"/>
    </source>
</evidence>
<dbReference type="Pfam" id="PF00891">
    <property type="entry name" value="Methyltransf_2"/>
    <property type="match status" value="1"/>
</dbReference>
<evidence type="ECO:0000313" key="7">
    <source>
        <dbReference type="EMBL" id="SHI64799.1"/>
    </source>
</evidence>
<evidence type="ECO:0000259" key="5">
    <source>
        <dbReference type="Pfam" id="PF00891"/>
    </source>
</evidence>
<dbReference type="EMBL" id="FQZK01000001">
    <property type="protein sequence ID" value="SHI64799.1"/>
    <property type="molecule type" value="Genomic_DNA"/>
</dbReference>
<keyword evidence="2 7" id="KW-0808">Transferase</keyword>
<dbReference type="PANTHER" id="PTHR43712">
    <property type="entry name" value="PUTATIVE (AFU_ORTHOLOGUE AFUA_4G14580)-RELATED"/>
    <property type="match status" value="1"/>
</dbReference>
<dbReference type="PANTHER" id="PTHR43712:SF2">
    <property type="entry name" value="O-METHYLTRANSFERASE CICE"/>
    <property type="match status" value="1"/>
</dbReference>
<dbReference type="PIRSF" id="PIRSF005739">
    <property type="entry name" value="O-mtase"/>
    <property type="match status" value="1"/>
</dbReference>
<dbReference type="RefSeq" id="WP_218619483.1">
    <property type="nucleotide sequence ID" value="NZ_FQZK01000001.1"/>
</dbReference>
<dbReference type="CDD" id="cd02440">
    <property type="entry name" value="AdoMet_MTases"/>
    <property type="match status" value="1"/>
</dbReference>
<evidence type="ECO:0000256" key="4">
    <source>
        <dbReference type="PIRSR" id="PIRSR005739-1"/>
    </source>
</evidence>
<dbReference type="Gene3D" id="3.40.50.150">
    <property type="entry name" value="Vaccinia Virus protein VP39"/>
    <property type="match status" value="1"/>
</dbReference>
<keyword evidence="8" id="KW-1185">Reference proteome</keyword>
<dbReference type="PROSITE" id="PS51683">
    <property type="entry name" value="SAM_OMT_II"/>
    <property type="match status" value="1"/>
</dbReference>
<protein>
    <submittedName>
        <fullName evidence="7">O-methyltransferase</fullName>
    </submittedName>
</protein>
<dbReference type="Gene3D" id="1.10.10.10">
    <property type="entry name" value="Winged helix-like DNA-binding domain superfamily/Winged helix DNA-binding domain"/>
    <property type="match status" value="1"/>
</dbReference>
<dbReference type="InterPro" id="IPR029063">
    <property type="entry name" value="SAM-dependent_MTases_sf"/>
</dbReference>
<feature type="domain" description="O-methyltransferase C-terminal" evidence="5">
    <location>
        <begin position="114"/>
        <end position="322"/>
    </location>
</feature>
<name>A0A1M6CV16_9ACTN</name>
<gene>
    <name evidence="7" type="ORF">SAMN05421803_101827</name>
</gene>
<dbReference type="GO" id="GO:0046983">
    <property type="term" value="F:protein dimerization activity"/>
    <property type="evidence" value="ECO:0007669"/>
    <property type="project" value="InterPro"/>
</dbReference>
<dbReference type="Gene3D" id="1.10.287.1350">
    <property type="match status" value="1"/>
</dbReference>
<dbReference type="AlphaFoldDB" id="A0A1M6CV16"/>
<dbReference type="SUPFAM" id="SSF53335">
    <property type="entry name" value="S-adenosyl-L-methionine-dependent methyltransferases"/>
    <property type="match status" value="1"/>
</dbReference>
<dbReference type="STRING" id="758803.SAMN05421803_101827"/>
<feature type="domain" description="O-methyltransferase dimerisation" evidence="6">
    <location>
        <begin position="29"/>
        <end position="90"/>
    </location>
</feature>
<proteinExistence type="predicted"/>
<keyword evidence="3" id="KW-0949">S-adenosyl-L-methionine</keyword>
<dbReference type="Pfam" id="PF08100">
    <property type="entry name" value="Dimerisation"/>
    <property type="match status" value="1"/>
</dbReference>
<evidence type="ECO:0000259" key="6">
    <source>
        <dbReference type="Pfam" id="PF08100"/>
    </source>
</evidence>
<organism evidence="7 8">
    <name type="scientific">Nocardiopsis flavescens</name>
    <dbReference type="NCBI Taxonomy" id="758803"/>
    <lineage>
        <taxon>Bacteria</taxon>
        <taxon>Bacillati</taxon>
        <taxon>Actinomycetota</taxon>
        <taxon>Actinomycetes</taxon>
        <taxon>Streptosporangiales</taxon>
        <taxon>Nocardiopsidaceae</taxon>
        <taxon>Nocardiopsis</taxon>
    </lineage>
</organism>
<dbReference type="InterPro" id="IPR001077">
    <property type="entry name" value="COMT_C"/>
</dbReference>
<keyword evidence="1 7" id="KW-0489">Methyltransferase</keyword>
<accession>A0A1M6CV16</accession>
<dbReference type="Proteomes" id="UP000184452">
    <property type="component" value="Unassembled WGS sequence"/>
</dbReference>